<feature type="compositionally biased region" description="Basic and acidic residues" evidence="1">
    <location>
        <begin position="1"/>
        <end position="14"/>
    </location>
</feature>
<keyword evidence="3" id="KW-1185">Reference proteome</keyword>
<proteinExistence type="predicted"/>
<dbReference type="EMBL" id="CALNXJ010000133">
    <property type="protein sequence ID" value="CAH3166397.1"/>
    <property type="molecule type" value="Genomic_DNA"/>
</dbReference>
<dbReference type="Proteomes" id="UP001159428">
    <property type="component" value="Unassembled WGS sequence"/>
</dbReference>
<accession>A0AAU9Y349</accession>
<comment type="caution">
    <text evidence="2">The sequence shown here is derived from an EMBL/GenBank/DDBJ whole genome shotgun (WGS) entry which is preliminary data.</text>
</comment>
<gene>
    <name evidence="2" type="ORF">PMEA_00005270</name>
</gene>
<organism evidence="2 3">
    <name type="scientific">Pocillopora meandrina</name>
    <dbReference type="NCBI Taxonomy" id="46732"/>
    <lineage>
        <taxon>Eukaryota</taxon>
        <taxon>Metazoa</taxon>
        <taxon>Cnidaria</taxon>
        <taxon>Anthozoa</taxon>
        <taxon>Hexacorallia</taxon>
        <taxon>Scleractinia</taxon>
        <taxon>Astrocoeniina</taxon>
        <taxon>Pocilloporidae</taxon>
        <taxon>Pocillopora</taxon>
    </lineage>
</organism>
<protein>
    <submittedName>
        <fullName evidence="2">Uncharacterized protein</fullName>
    </submittedName>
</protein>
<reference evidence="2 3" key="1">
    <citation type="submission" date="2022-05" db="EMBL/GenBank/DDBJ databases">
        <authorList>
            <consortium name="Genoscope - CEA"/>
            <person name="William W."/>
        </authorList>
    </citation>
    <scope>NUCLEOTIDE SEQUENCE [LARGE SCALE GENOMIC DNA]</scope>
</reference>
<evidence type="ECO:0000256" key="1">
    <source>
        <dbReference type="SAM" id="MobiDB-lite"/>
    </source>
</evidence>
<evidence type="ECO:0000313" key="2">
    <source>
        <dbReference type="EMBL" id="CAH3166397.1"/>
    </source>
</evidence>
<sequence>MQGRMKENDRDVRHARTQNSAVSDHAKGTGHKPLWNETKLIARESHWSTRKVKEAIHIRLNPNNINRDSGAEMLEAWMPSIRKHLNQRGTKTSERLRKPWYMETIAGSKCSNHNRPL</sequence>
<name>A0AAU9Y349_9CNID</name>
<dbReference type="AlphaFoldDB" id="A0AAU9Y349"/>
<evidence type="ECO:0000313" key="3">
    <source>
        <dbReference type="Proteomes" id="UP001159428"/>
    </source>
</evidence>
<feature type="region of interest" description="Disordered" evidence="1">
    <location>
        <begin position="1"/>
        <end position="37"/>
    </location>
</feature>